<dbReference type="RefSeq" id="WP_353497119.1">
    <property type="nucleotide sequence ID" value="NZ_CP115920.1"/>
</dbReference>
<dbReference type="GO" id="GO:0005975">
    <property type="term" value="P:carbohydrate metabolic process"/>
    <property type="evidence" value="ECO:0007669"/>
    <property type="project" value="InterPro"/>
</dbReference>
<dbReference type="PRINTS" id="PR00738">
    <property type="entry name" value="GLHYDRLASE20"/>
</dbReference>
<dbReference type="GO" id="GO:0004563">
    <property type="term" value="F:beta-N-acetylhexosaminidase activity"/>
    <property type="evidence" value="ECO:0007669"/>
    <property type="project" value="UniProtKB-EC"/>
</dbReference>
<organism evidence="11">
    <name type="scientific">Vibrio chaetopteri</name>
    <dbReference type="NCBI Taxonomy" id="3016528"/>
    <lineage>
        <taxon>Bacteria</taxon>
        <taxon>Pseudomonadati</taxon>
        <taxon>Pseudomonadota</taxon>
        <taxon>Gammaproteobacteria</taxon>
        <taxon>Vibrionales</taxon>
        <taxon>Vibrionaceae</taxon>
        <taxon>Vibrio</taxon>
    </lineage>
</organism>
<evidence type="ECO:0000256" key="3">
    <source>
        <dbReference type="ARBA" id="ARBA00012663"/>
    </source>
</evidence>
<reference evidence="11" key="1">
    <citation type="submission" date="2023-01" db="EMBL/GenBank/DDBJ databases">
        <title>Vibrio sp. CB1-14 genome sequencing.</title>
        <authorList>
            <person name="Otstavnykh N."/>
            <person name="Isaeva M."/>
            <person name="Meleshko D."/>
        </authorList>
    </citation>
    <scope>NUCLEOTIDE SEQUENCE</scope>
    <source>
        <strain evidence="11">CB1-14</strain>
    </source>
</reference>
<gene>
    <name evidence="11" type="ORF">PG915_14245</name>
</gene>
<feature type="domain" description="Beta-hexosaminidase bacterial type N-terminal" evidence="10">
    <location>
        <begin position="135"/>
        <end position="254"/>
    </location>
</feature>
<comment type="similarity">
    <text evidence="2">Belongs to the glycosyl hydrolase 20 family.</text>
</comment>
<evidence type="ECO:0000256" key="5">
    <source>
        <dbReference type="ARBA" id="ARBA00023295"/>
    </source>
</evidence>
<dbReference type="Gene3D" id="3.20.20.80">
    <property type="entry name" value="Glycosidases"/>
    <property type="match status" value="1"/>
</dbReference>
<dbReference type="Gene3D" id="3.30.379.10">
    <property type="entry name" value="Chitobiase/beta-hexosaminidase domain 2-like"/>
    <property type="match status" value="1"/>
</dbReference>
<dbReference type="InterPro" id="IPR015883">
    <property type="entry name" value="Glyco_hydro_20_cat"/>
</dbReference>
<dbReference type="KEGG" id="vck:PG915_14245"/>
<feature type="compositionally biased region" description="Low complexity" evidence="8">
    <location>
        <begin position="638"/>
        <end position="657"/>
    </location>
</feature>
<dbReference type="InterPro" id="IPR029018">
    <property type="entry name" value="Hex-like_dom2"/>
</dbReference>
<evidence type="ECO:0000256" key="2">
    <source>
        <dbReference type="ARBA" id="ARBA00006285"/>
    </source>
</evidence>
<dbReference type="SUPFAM" id="SSF51445">
    <property type="entry name" value="(Trans)glycosidases"/>
    <property type="match status" value="1"/>
</dbReference>
<comment type="catalytic activity">
    <reaction evidence="1">
        <text>Hydrolysis of terminal non-reducing N-acetyl-D-hexosamine residues in N-acetyl-beta-D-hexosaminides.</text>
        <dbReference type="EC" id="3.2.1.52"/>
    </reaction>
</comment>
<sequence>MDFRVDLAIVERLPKGCRFGLTLHNLSEKSHTNWQLHFVFERFITPDSLSQGNLTQVGTFCSLNIEGTPLYANNHVYVEFCIATAPLKSLNDGIREAYLNTDSLTQYPVTTSPIVLGSGEDKSNPIGDVFEGRHGLIPEPQSIELGDSVYELTRYSQICVEDQAMQSVANWLKDEIDRLFSITTKSIGQQDIRFRHSPVLDNEAYKLRVDHTGIEIESNGNAGFVYGCATLMQLMDFDKDRHTLYVPHVQIHDAPRFRYRGVMLDSARSFQPISEIKRLLNLLAHYKINTFHWHLTDDEAWRLEIHAFPELTEVGAWRGAERALEPQLHSIQRDYGGYYTQQEVAEIIEYAAARNIQVIPEIDVPGHSRAAIKSLPHLLVDKEDSSSYRSAQNYCDNVLSPGLPGTYQFLDTVFEEVAALFPSPFIHIGADQVPVGVWSDSPSCHTLMAEHGYHNPKDLQGHLLRHVEDKLKSLGKRMLGWEEGNLVNKVSKDTIVYSWLSEEAAINSAKLGYDVILQPGQSTYLDMAQDNNTTELGVHSANAITLEKAYHYEPLAQLHPDDPVKKRILGMQAAVWTERITSPDTLDYMMFPRLTALAETAWSTSNHKDYRAFLSRLKRHLSLLDRQHVKYKHPWPTGQGIQGAQYQTQRQQQNNRF</sequence>
<dbReference type="GO" id="GO:0030203">
    <property type="term" value="P:glycosaminoglycan metabolic process"/>
    <property type="evidence" value="ECO:0007669"/>
    <property type="project" value="TreeGrafter"/>
</dbReference>
<dbReference type="Pfam" id="PF02838">
    <property type="entry name" value="Glyco_hydro_20b"/>
    <property type="match status" value="1"/>
</dbReference>
<dbReference type="InterPro" id="IPR017853">
    <property type="entry name" value="GH"/>
</dbReference>
<dbReference type="PANTHER" id="PTHR22600">
    <property type="entry name" value="BETA-HEXOSAMINIDASE"/>
    <property type="match status" value="1"/>
</dbReference>
<proteinExistence type="inferred from homology"/>
<dbReference type="InterPro" id="IPR015882">
    <property type="entry name" value="HEX_bac_N"/>
</dbReference>
<dbReference type="CDD" id="cd06563">
    <property type="entry name" value="GH20_chitobiase-like"/>
    <property type="match status" value="1"/>
</dbReference>
<evidence type="ECO:0000256" key="4">
    <source>
        <dbReference type="ARBA" id="ARBA00022801"/>
    </source>
</evidence>
<evidence type="ECO:0000259" key="10">
    <source>
        <dbReference type="Pfam" id="PF02838"/>
    </source>
</evidence>
<dbReference type="InterPro" id="IPR025705">
    <property type="entry name" value="Beta_hexosaminidase_sua/sub"/>
</dbReference>
<feature type="domain" description="Glycoside hydrolase family 20 catalytic" evidence="9">
    <location>
        <begin position="257"/>
        <end position="604"/>
    </location>
</feature>
<evidence type="ECO:0000256" key="6">
    <source>
        <dbReference type="ARBA" id="ARBA00030512"/>
    </source>
</evidence>
<dbReference type="EMBL" id="CP115920">
    <property type="protein sequence ID" value="XCD15725.1"/>
    <property type="molecule type" value="Genomic_DNA"/>
</dbReference>
<dbReference type="Pfam" id="PF00728">
    <property type="entry name" value="Glyco_hydro_20"/>
    <property type="match status" value="1"/>
</dbReference>
<evidence type="ECO:0000313" key="11">
    <source>
        <dbReference type="EMBL" id="XCD15725.1"/>
    </source>
</evidence>
<dbReference type="EC" id="3.2.1.52" evidence="3"/>
<keyword evidence="5" id="KW-0326">Glycosidase</keyword>
<feature type="region of interest" description="Disordered" evidence="8">
    <location>
        <begin position="635"/>
        <end position="657"/>
    </location>
</feature>
<protein>
    <recommendedName>
        <fullName evidence="3">beta-N-acetylhexosaminidase</fullName>
        <ecNumber evidence="3">3.2.1.52</ecNumber>
    </recommendedName>
    <alternativeName>
        <fullName evidence="6">Beta-N-acetylhexosaminidase</fullName>
    </alternativeName>
    <alternativeName>
        <fullName evidence="7">N-acetyl-beta-glucosaminidase</fullName>
    </alternativeName>
</protein>
<evidence type="ECO:0000256" key="7">
    <source>
        <dbReference type="ARBA" id="ARBA00033000"/>
    </source>
</evidence>
<dbReference type="GO" id="GO:0016020">
    <property type="term" value="C:membrane"/>
    <property type="evidence" value="ECO:0007669"/>
    <property type="project" value="TreeGrafter"/>
</dbReference>
<accession>A0AAU8BGG3</accession>
<dbReference type="PANTHER" id="PTHR22600:SF57">
    <property type="entry name" value="BETA-N-ACETYLHEXOSAMINIDASE"/>
    <property type="match status" value="1"/>
</dbReference>
<dbReference type="SUPFAM" id="SSF55545">
    <property type="entry name" value="beta-N-acetylhexosaminidase-like domain"/>
    <property type="match status" value="1"/>
</dbReference>
<dbReference type="AlphaFoldDB" id="A0AAU8BGG3"/>
<evidence type="ECO:0000259" key="9">
    <source>
        <dbReference type="Pfam" id="PF00728"/>
    </source>
</evidence>
<evidence type="ECO:0000256" key="1">
    <source>
        <dbReference type="ARBA" id="ARBA00001231"/>
    </source>
</evidence>
<evidence type="ECO:0000256" key="8">
    <source>
        <dbReference type="SAM" id="MobiDB-lite"/>
    </source>
</evidence>
<name>A0AAU8BGG3_9VIBR</name>
<keyword evidence="4" id="KW-0378">Hydrolase</keyword>